<name>A0AAV3T2B2_9EURY</name>
<evidence type="ECO:0008006" key="4">
    <source>
        <dbReference type="Google" id="ProtNLM"/>
    </source>
</evidence>
<gene>
    <name evidence="2" type="ORF">GCM10009019_21610</name>
</gene>
<organism evidence="2 3">
    <name type="scientific">Salarchaeum japonicum</name>
    <dbReference type="NCBI Taxonomy" id="555573"/>
    <lineage>
        <taxon>Archaea</taxon>
        <taxon>Methanobacteriati</taxon>
        <taxon>Methanobacteriota</taxon>
        <taxon>Stenosarchaea group</taxon>
        <taxon>Halobacteria</taxon>
        <taxon>Halobacteriales</taxon>
        <taxon>Halobacteriaceae</taxon>
    </lineage>
</organism>
<accession>A0AAV3T2B2</accession>
<feature type="transmembrane region" description="Helical" evidence="1">
    <location>
        <begin position="40"/>
        <end position="58"/>
    </location>
</feature>
<dbReference type="AlphaFoldDB" id="A0AAV3T2B2"/>
<proteinExistence type="predicted"/>
<dbReference type="EMBL" id="BAAADU010000002">
    <property type="protein sequence ID" value="GAA0657186.1"/>
    <property type="molecule type" value="Genomic_DNA"/>
</dbReference>
<protein>
    <recommendedName>
        <fullName evidence="4">TM2 domain-containing protein</fullName>
    </recommendedName>
</protein>
<evidence type="ECO:0000256" key="1">
    <source>
        <dbReference type="SAM" id="Phobius"/>
    </source>
</evidence>
<evidence type="ECO:0000313" key="3">
    <source>
        <dbReference type="Proteomes" id="UP001500194"/>
    </source>
</evidence>
<comment type="caution">
    <text evidence="2">The sequence shown here is derived from an EMBL/GenBank/DDBJ whole genome shotgun (WGS) entry which is preliminary data.</text>
</comment>
<sequence>MSRNELFPEVRLAAFFGALMMLLFYFGKWDVGHGFINGDFAYMLVFLAVAAFAAGRILGLDQYIENYDVGGETLVERYPGPLEGLTTCEMRWESVEPK</sequence>
<keyword evidence="1" id="KW-0472">Membrane</keyword>
<keyword evidence="1" id="KW-1133">Transmembrane helix</keyword>
<evidence type="ECO:0000313" key="2">
    <source>
        <dbReference type="EMBL" id="GAA0657186.1"/>
    </source>
</evidence>
<reference evidence="2 3" key="1">
    <citation type="journal article" date="2019" name="Int. J. Syst. Evol. Microbiol.">
        <title>The Global Catalogue of Microorganisms (GCM) 10K type strain sequencing project: providing services to taxonomists for standard genome sequencing and annotation.</title>
        <authorList>
            <consortium name="The Broad Institute Genomics Platform"/>
            <consortium name="The Broad Institute Genome Sequencing Center for Infectious Disease"/>
            <person name="Wu L."/>
            <person name="Ma J."/>
        </authorList>
    </citation>
    <scope>NUCLEOTIDE SEQUENCE [LARGE SCALE GENOMIC DNA]</scope>
    <source>
        <strain evidence="2 3">JCM 16327</strain>
    </source>
</reference>
<keyword evidence="3" id="KW-1185">Reference proteome</keyword>
<dbReference type="Proteomes" id="UP001500194">
    <property type="component" value="Unassembled WGS sequence"/>
</dbReference>
<feature type="transmembrane region" description="Helical" evidence="1">
    <location>
        <begin position="12"/>
        <end position="28"/>
    </location>
</feature>
<keyword evidence="1" id="KW-0812">Transmembrane</keyword>